<dbReference type="InterPro" id="IPR000640">
    <property type="entry name" value="EFG_V-like"/>
</dbReference>
<protein>
    <submittedName>
        <fullName evidence="11">GTP-binding-like protein</fullName>
    </submittedName>
</protein>
<evidence type="ECO:0000313" key="12">
    <source>
        <dbReference type="Proteomes" id="UP000239899"/>
    </source>
</evidence>
<dbReference type="Pfam" id="PF00009">
    <property type="entry name" value="GTP_EFTU"/>
    <property type="match status" value="1"/>
</dbReference>
<evidence type="ECO:0000256" key="7">
    <source>
        <dbReference type="SAM" id="MobiDB-lite"/>
    </source>
</evidence>
<dbReference type="InterPro" id="IPR035647">
    <property type="entry name" value="EFG_III/V"/>
</dbReference>
<dbReference type="PROSITE" id="PS50850">
    <property type="entry name" value="MFS"/>
    <property type="match status" value="1"/>
</dbReference>
<feature type="domain" description="Major facilitator superfamily (MFS) profile" evidence="9">
    <location>
        <begin position="332"/>
        <end position="789"/>
    </location>
</feature>
<feature type="region of interest" description="Disordered" evidence="7">
    <location>
        <begin position="1560"/>
        <end position="1580"/>
    </location>
</feature>
<dbReference type="InterPro" id="IPR005225">
    <property type="entry name" value="Small_GTP-bd"/>
</dbReference>
<dbReference type="STRING" id="3076.A0A2P6TGA4"/>
<dbReference type="Pfam" id="PF21018">
    <property type="entry name" value="BipA_C"/>
    <property type="match status" value="1"/>
</dbReference>
<evidence type="ECO:0000256" key="6">
    <source>
        <dbReference type="PROSITE-ProRule" id="PRU00282"/>
    </source>
</evidence>
<dbReference type="Gene3D" id="1.50.40.10">
    <property type="entry name" value="Mitochondrial carrier domain"/>
    <property type="match status" value="2"/>
</dbReference>
<dbReference type="Gene3D" id="2.40.30.10">
    <property type="entry name" value="Translation factors"/>
    <property type="match status" value="1"/>
</dbReference>
<dbReference type="FunFam" id="3.30.70.240:FF:000002">
    <property type="entry name" value="GTP-binding protein TypA"/>
    <property type="match status" value="1"/>
</dbReference>
<dbReference type="InterPro" id="IPR047043">
    <property type="entry name" value="BipA_III"/>
</dbReference>
<feature type="repeat" description="Solcar" evidence="6">
    <location>
        <begin position="100"/>
        <end position="188"/>
    </location>
</feature>
<comment type="subcellular location">
    <subcellularLocation>
        <location evidence="1">Membrane</location>
        <topology evidence="1">Multi-pass membrane protein</topology>
    </subcellularLocation>
</comment>
<evidence type="ECO:0000256" key="1">
    <source>
        <dbReference type="ARBA" id="ARBA00004141"/>
    </source>
</evidence>
<proteinExistence type="predicted"/>
<dbReference type="InterPro" id="IPR020846">
    <property type="entry name" value="MFS_dom"/>
</dbReference>
<dbReference type="PROSITE" id="PS51722">
    <property type="entry name" value="G_TR_2"/>
    <property type="match status" value="1"/>
</dbReference>
<dbReference type="SUPFAM" id="SSF50447">
    <property type="entry name" value="Translation proteins"/>
    <property type="match status" value="1"/>
</dbReference>
<feature type="transmembrane region" description="Helical" evidence="8">
    <location>
        <begin position="644"/>
        <end position="662"/>
    </location>
</feature>
<dbReference type="GO" id="GO:0022857">
    <property type="term" value="F:transmembrane transporter activity"/>
    <property type="evidence" value="ECO:0007669"/>
    <property type="project" value="InterPro"/>
</dbReference>
<dbReference type="InterPro" id="IPR048876">
    <property type="entry name" value="BipA_C"/>
</dbReference>
<dbReference type="PANTHER" id="PTHR43791">
    <property type="entry name" value="PERMEASE-RELATED"/>
    <property type="match status" value="1"/>
</dbReference>
<dbReference type="CDD" id="cd17319">
    <property type="entry name" value="MFS_ExuT_GudP_like"/>
    <property type="match status" value="1"/>
</dbReference>
<dbReference type="FunFam" id="3.40.50.300:FF:000463">
    <property type="entry name" value="GTP-binding protein TypA"/>
    <property type="match status" value="1"/>
</dbReference>
<evidence type="ECO:0000259" key="10">
    <source>
        <dbReference type="PROSITE" id="PS51722"/>
    </source>
</evidence>
<dbReference type="InterPro" id="IPR042116">
    <property type="entry name" value="TypA/BipA_C"/>
</dbReference>
<dbReference type="Gene3D" id="2.40.50.250">
    <property type="entry name" value="bipa protein"/>
    <property type="match status" value="1"/>
</dbReference>
<dbReference type="FunFam" id="1.20.1250.20:FF:000018">
    <property type="entry name" value="MFS transporter permease"/>
    <property type="match status" value="1"/>
</dbReference>
<keyword evidence="5 6" id="KW-0472">Membrane</keyword>
<feature type="transmembrane region" description="Helical" evidence="8">
    <location>
        <begin position="733"/>
        <end position="756"/>
    </location>
</feature>
<dbReference type="InterPro" id="IPR018108">
    <property type="entry name" value="MCP_transmembrane"/>
</dbReference>
<evidence type="ECO:0000313" key="11">
    <source>
        <dbReference type="EMBL" id="PRW33152.1"/>
    </source>
</evidence>
<feature type="transmembrane region" description="Helical" evidence="8">
    <location>
        <begin position="768"/>
        <end position="788"/>
    </location>
</feature>
<dbReference type="EMBL" id="LHPG02000017">
    <property type="protein sequence ID" value="PRW33152.1"/>
    <property type="molecule type" value="Genomic_DNA"/>
</dbReference>
<keyword evidence="4 8" id="KW-1133">Transmembrane helix</keyword>
<keyword evidence="12" id="KW-1185">Reference proteome</keyword>
<dbReference type="InterPro" id="IPR009000">
    <property type="entry name" value="Transl_B-barrel_sf"/>
</dbReference>
<dbReference type="InterPro" id="IPR036259">
    <property type="entry name" value="MFS_trans_sf"/>
</dbReference>
<evidence type="ECO:0000256" key="3">
    <source>
        <dbReference type="ARBA" id="ARBA00022692"/>
    </source>
</evidence>
<feature type="transmembrane region" description="Helical" evidence="8">
    <location>
        <begin position="603"/>
        <end position="624"/>
    </location>
</feature>
<keyword evidence="2" id="KW-0813">Transport</keyword>
<dbReference type="GO" id="GO:0003924">
    <property type="term" value="F:GTPase activity"/>
    <property type="evidence" value="ECO:0007669"/>
    <property type="project" value="InterPro"/>
</dbReference>
<dbReference type="Pfam" id="PF00679">
    <property type="entry name" value="EFG_C"/>
    <property type="match status" value="1"/>
</dbReference>
<evidence type="ECO:0000256" key="8">
    <source>
        <dbReference type="SAM" id="Phobius"/>
    </source>
</evidence>
<dbReference type="InterPro" id="IPR023395">
    <property type="entry name" value="MCP_dom_sf"/>
</dbReference>
<comment type="caution">
    <text evidence="11">The sequence shown here is derived from an EMBL/GenBank/DDBJ whole genome shotgun (WGS) entry which is preliminary data.</text>
</comment>
<dbReference type="InterPro" id="IPR035651">
    <property type="entry name" value="BipA_V"/>
</dbReference>
<gene>
    <name evidence="11" type="ORF">C2E21_7930</name>
</gene>
<dbReference type="PROSITE" id="PS00301">
    <property type="entry name" value="G_TR_1"/>
    <property type="match status" value="1"/>
</dbReference>
<feature type="repeat" description="Solcar" evidence="6">
    <location>
        <begin position="6"/>
        <end position="95"/>
    </location>
</feature>
<dbReference type="GO" id="GO:0005525">
    <property type="term" value="F:GTP binding"/>
    <property type="evidence" value="ECO:0007669"/>
    <property type="project" value="InterPro"/>
</dbReference>
<dbReference type="PANTHER" id="PTHR43791:SF36">
    <property type="entry name" value="TRANSPORTER, PUTATIVE (AFU_ORTHOLOGUE AFUA_6G08340)-RELATED"/>
    <property type="match status" value="1"/>
</dbReference>
<name>A0A2P6TGA4_CHLSO</name>
<evidence type="ECO:0000256" key="2">
    <source>
        <dbReference type="ARBA" id="ARBA00022448"/>
    </source>
</evidence>
<dbReference type="NCBIfam" id="TIGR01394">
    <property type="entry name" value="TypA_BipA"/>
    <property type="match status" value="1"/>
</dbReference>
<dbReference type="Pfam" id="PF07690">
    <property type="entry name" value="MFS_1"/>
    <property type="match status" value="1"/>
</dbReference>
<dbReference type="InterPro" id="IPR027417">
    <property type="entry name" value="P-loop_NTPase"/>
</dbReference>
<dbReference type="Pfam" id="PF00153">
    <property type="entry name" value="Mito_carr"/>
    <property type="match status" value="3"/>
</dbReference>
<dbReference type="Gene3D" id="3.30.70.240">
    <property type="match status" value="1"/>
</dbReference>
<dbReference type="CDD" id="cd16263">
    <property type="entry name" value="BipA_III"/>
    <property type="match status" value="1"/>
</dbReference>
<dbReference type="OrthoDB" id="364892at2759"/>
<feature type="transmembrane region" description="Helical" evidence="8">
    <location>
        <begin position="365"/>
        <end position="384"/>
    </location>
</feature>
<dbReference type="SUPFAM" id="SSF54980">
    <property type="entry name" value="EF-G C-terminal domain-like"/>
    <property type="match status" value="2"/>
</dbReference>
<feature type="transmembrane region" description="Helical" evidence="8">
    <location>
        <begin position="674"/>
        <end position="691"/>
    </location>
</feature>
<dbReference type="FunFam" id="2.40.50.250:FF:000001">
    <property type="entry name" value="GTP-binding protein TypA"/>
    <property type="match status" value="1"/>
</dbReference>
<dbReference type="Gene3D" id="3.40.50.300">
    <property type="entry name" value="P-loop containing nucleotide triphosphate hydrolases"/>
    <property type="match status" value="1"/>
</dbReference>
<dbReference type="NCBIfam" id="TIGR00231">
    <property type="entry name" value="small_GTP"/>
    <property type="match status" value="1"/>
</dbReference>
<evidence type="ECO:0000256" key="5">
    <source>
        <dbReference type="ARBA" id="ARBA00023136"/>
    </source>
</evidence>
<dbReference type="Proteomes" id="UP000239899">
    <property type="component" value="Unassembled WGS sequence"/>
</dbReference>
<dbReference type="CDD" id="cd03710">
    <property type="entry name" value="BipA_TypA_C"/>
    <property type="match status" value="1"/>
</dbReference>
<dbReference type="InterPro" id="IPR006298">
    <property type="entry name" value="BipA"/>
</dbReference>
<dbReference type="GO" id="GO:0016020">
    <property type="term" value="C:membrane"/>
    <property type="evidence" value="ECO:0007669"/>
    <property type="project" value="UniProtKB-SubCell"/>
</dbReference>
<evidence type="ECO:0000256" key="4">
    <source>
        <dbReference type="ARBA" id="ARBA00022989"/>
    </source>
</evidence>
<feature type="transmembrane region" description="Helical" evidence="8">
    <location>
        <begin position="422"/>
        <end position="443"/>
    </location>
</feature>
<dbReference type="SUPFAM" id="SSF103473">
    <property type="entry name" value="MFS general substrate transporter"/>
    <property type="match status" value="1"/>
</dbReference>
<evidence type="ECO:0000259" key="9">
    <source>
        <dbReference type="PROSITE" id="PS50850"/>
    </source>
</evidence>
<dbReference type="Gene3D" id="3.30.70.870">
    <property type="entry name" value="Elongation Factor G (Translational Gtpase), domain 3"/>
    <property type="match status" value="1"/>
</dbReference>
<feature type="transmembrane region" description="Helical" evidence="8">
    <location>
        <begin position="455"/>
        <end position="480"/>
    </location>
</feature>
<feature type="transmembrane region" description="Helical" evidence="8">
    <location>
        <begin position="396"/>
        <end position="416"/>
    </location>
</feature>
<dbReference type="SUPFAM" id="SSF52540">
    <property type="entry name" value="P-loop containing nucleoside triphosphate hydrolases"/>
    <property type="match status" value="1"/>
</dbReference>
<dbReference type="InterPro" id="IPR000795">
    <property type="entry name" value="T_Tr_GTP-bd_dom"/>
</dbReference>
<dbReference type="InterPro" id="IPR047041">
    <property type="entry name" value="BipA_GTP-bd_dom"/>
</dbReference>
<keyword evidence="3 6" id="KW-0812">Transmembrane</keyword>
<dbReference type="Gene3D" id="1.20.1250.20">
    <property type="entry name" value="MFS general substrate transporter like domains"/>
    <property type="match status" value="2"/>
</dbReference>
<dbReference type="PRINTS" id="PR00315">
    <property type="entry name" value="ELONGATNFCT"/>
</dbReference>
<sequence>MDTASPPAWHALAAGASSAVVSRLFTYPPDTVKARLQVQGAGGAGVLYRGTMDAFAKIAAREGVPGFYRGFGGILLTVIPANCCYFSGYEFGKRIAPASPGLAADLTAALVAQTIAGVAFCPIDIVKQRVQTQQVLSPGVRTSPLVAMRQVYAAAGVPGFFKGFLAMNALWLPWNLAYISLYEGAKRRLYYWHLDRRHPAREQWQTSGGVQVLADPPMHQVLPLWTYPVCSSLCSATASIATHPIDVVKTRLQVLSNRVGGGSGGGGQRLTAWQVCRQLYAQEGMKGFARGIGARVATMSTGSAVTGAAAADAATERAALLKSAERKLSWRILPCLSLLSIICYLDRANLAFASSAMNADLGFSTATYGLGSGLFFIGYALFQVPSNMVMARLGGPLWLSAICIAWGTVAACFAAINSRGSFLALRMLLGVAEAGALPGMWLYTSQFYLPQRLAVPMTLVMAGITVAQVLGAPLATAFLAMNGAGGLEGWRWLFLLEGIPSVLLGLNLWWLLPGSIATARFLSTEEQQTLQEEMAKHQPQLGPSEDKPDPAAPVCKEGGAVAAPEQHQQRAGCRGRCYTPQRTQRRSLADDWAAMKVALRCPIVYCSGVWRCLYAMAVYGLQYFTPLIIKTMLGSSASTTEVTLLSTIPYGAAAVFHICNALHSQYTGERRWHIALPWLAGGIFMAVLPTVTDSGNHAAAMAILTLASVGVNGADGPDVAWITSLQTAEERLLGLPTINMIANVGGFVGPYIIGALNTASGNYNASEWVMAGCILAASLMVMAFPLRWASVQPQQAQQLQPELAAAEEGTPRGSSALAGALSSRTSRLWTAAMCMTHGDAVLLCPEAIRSQVLPELQPEPSHMSPQLRTFSLGGALRRRVPANNQRRAMLAGLARALAGAPLGAAAAGGALRAGTAGLLLTQHAASGRSAWEQPCRCLATAAPSDPSLIRNFAIIAHVDHGKTTLMDRLLNHTGATLTEERVMDSNEFEKERGITISSKYTSFQYKGHTINAVDTPGHADFGGEVERVLGMVDGAVLLVDANEGPLSQTKFVVEKALKRGLRPVVVLNKVDRPGATEQRCGEVESSVFDVFAHLGATDDQLDFPVLYASAREGWASRSLPPPGQAPAEASMSPLLDTLLEHVPPPPAQHLHDPFSFLVVMTERHPFLGKIVTGRIHSGSVAVGDRLKVLWKDGDGSVVLGDCLKVLWKDGGEDLGFKVTKLMKRSGTGTVELERAVAGDIVSIAGVAAAGIADTVAGLEVEKALPPGQIDPPTLAMVFGPNTSPLAGREGSQLTGTKIGERLQAEAETNVSLRVLPVEGSGGESFEVQARGELQLGLLIENMRREGFELSVSPPRVVLREEEGKKLEPLEEVVCEVEDAHAGEVIEAVTLRKGELQEMLPLETEGKQRLVFECPSRGLIGYRSQFATITRGTGVLHRAFARYGPFRGGLDRVRKGALISVGGGKSTTYALGGLEPRGVLFVEPGAEVYEGMIVGEHSRETDLEVNPVREKKLTNVRAAGADDKVFLAPPRLMTLEDAIGYVAADELIEVTPTKLRLRKRTLESGMRRQQKRKEDAMAATA</sequence>
<feature type="transmembrane region" description="Helical" evidence="8">
    <location>
        <begin position="492"/>
        <end position="512"/>
    </location>
</feature>
<feature type="region of interest" description="Disordered" evidence="7">
    <location>
        <begin position="532"/>
        <end position="556"/>
    </location>
</feature>
<feature type="repeat" description="Solcar" evidence="6">
    <location>
        <begin position="226"/>
        <end position="316"/>
    </location>
</feature>
<dbReference type="InterPro" id="IPR031157">
    <property type="entry name" value="G_TR_CS"/>
</dbReference>
<accession>A0A2P6TGA4</accession>
<dbReference type="SUPFAM" id="SSF103506">
    <property type="entry name" value="Mitochondrial carrier"/>
    <property type="match status" value="1"/>
</dbReference>
<reference evidence="11 12" key="1">
    <citation type="journal article" date="2018" name="Plant J.">
        <title>Genome sequences of Chlorella sorokiniana UTEX 1602 and Micractinium conductrix SAG 241.80: implications to maltose excretion by a green alga.</title>
        <authorList>
            <person name="Arriola M.B."/>
            <person name="Velmurugan N."/>
            <person name="Zhang Y."/>
            <person name="Plunkett M.H."/>
            <person name="Hondzo H."/>
            <person name="Barney B.M."/>
        </authorList>
    </citation>
    <scope>NUCLEOTIDE SEQUENCE [LARGE SCALE GENOMIC DNA]</scope>
    <source>
        <strain evidence="12">UTEX 1602</strain>
    </source>
</reference>
<feature type="domain" description="Tr-type G" evidence="10">
    <location>
        <begin position="947"/>
        <end position="1146"/>
    </location>
</feature>
<organism evidence="11 12">
    <name type="scientific">Chlorella sorokiniana</name>
    <name type="common">Freshwater green alga</name>
    <dbReference type="NCBI Taxonomy" id="3076"/>
    <lineage>
        <taxon>Eukaryota</taxon>
        <taxon>Viridiplantae</taxon>
        <taxon>Chlorophyta</taxon>
        <taxon>core chlorophytes</taxon>
        <taxon>Trebouxiophyceae</taxon>
        <taxon>Chlorellales</taxon>
        <taxon>Chlorellaceae</taxon>
        <taxon>Chlorella clade</taxon>
        <taxon>Chlorella</taxon>
    </lineage>
</organism>
<feature type="transmembrane region" description="Helical" evidence="8">
    <location>
        <begin position="328"/>
        <end position="345"/>
    </location>
</feature>
<dbReference type="PROSITE" id="PS50920">
    <property type="entry name" value="SOLCAR"/>
    <property type="match status" value="3"/>
</dbReference>
<dbReference type="CDD" id="cd01891">
    <property type="entry name" value="TypA_BipA"/>
    <property type="match status" value="1"/>
</dbReference>
<dbReference type="InterPro" id="IPR011701">
    <property type="entry name" value="MFS"/>
</dbReference>